<accession>A0ABM4CV81</accession>
<proteinExistence type="predicted"/>
<evidence type="ECO:0000313" key="2">
    <source>
        <dbReference type="RefSeq" id="XP_065665814.1"/>
    </source>
</evidence>
<reference evidence="2" key="1">
    <citation type="submission" date="2025-08" db="UniProtKB">
        <authorList>
            <consortium name="RefSeq"/>
        </authorList>
    </citation>
    <scope>IDENTIFICATION</scope>
</reference>
<organism evidence="1 2">
    <name type="scientific">Hydra vulgaris</name>
    <name type="common">Hydra</name>
    <name type="synonym">Hydra attenuata</name>
    <dbReference type="NCBI Taxonomy" id="6087"/>
    <lineage>
        <taxon>Eukaryota</taxon>
        <taxon>Metazoa</taxon>
        <taxon>Cnidaria</taxon>
        <taxon>Hydrozoa</taxon>
        <taxon>Hydroidolina</taxon>
        <taxon>Anthoathecata</taxon>
        <taxon>Aplanulata</taxon>
        <taxon>Hydridae</taxon>
        <taxon>Hydra</taxon>
    </lineage>
</organism>
<dbReference type="RefSeq" id="XP_065665814.1">
    <property type="nucleotide sequence ID" value="XM_065809742.1"/>
</dbReference>
<keyword evidence="1" id="KW-1185">Reference proteome</keyword>
<dbReference type="GeneID" id="136087319"/>
<sequence length="267" mass="31117">MIAFENELIDLVKHIKFRKVHSSFQNKLKKDINSIRKSNLTYTYADKTTNLYNFSKNDYNHLLRNAITSNYKLSNSNIINKVNLEGKRLLKNHEVCNKTDINTSSDCFITLKDHKDNFKNNPTVRLLNPAKNEVGRISKDILSKINTDLRNILQLNQWKNTRNVIDWFKAIKDKHLYKFLVFDIIDFYPSISETLLKNSINFAKQHLTLNKENISLIFHARKSLLFNNDQVWIKQSSGLFDVSMGAFDGAEVCELCIMGPHKKTNLF</sequence>
<dbReference type="Proteomes" id="UP001652625">
    <property type="component" value="Chromosome 11"/>
</dbReference>
<name>A0ABM4CV81_HYDVU</name>
<evidence type="ECO:0000313" key="1">
    <source>
        <dbReference type="Proteomes" id="UP001652625"/>
    </source>
</evidence>
<gene>
    <name evidence="2" type="primary">LOC136087319</name>
</gene>
<protein>
    <submittedName>
        <fullName evidence="2">Uncharacterized protein LOC136087319</fullName>
    </submittedName>
</protein>